<gene>
    <name evidence="9" type="ORF">MPDQ_007256</name>
</gene>
<feature type="transmembrane region" description="Helical" evidence="7">
    <location>
        <begin position="46"/>
        <end position="66"/>
    </location>
</feature>
<dbReference type="InterPro" id="IPR052337">
    <property type="entry name" value="SAT4-like"/>
</dbReference>
<evidence type="ECO:0000313" key="9">
    <source>
        <dbReference type="EMBL" id="TQB71882.1"/>
    </source>
</evidence>
<dbReference type="AlphaFoldDB" id="A0A507QSX3"/>
<name>A0A507QSX3_MONPU</name>
<feature type="transmembrane region" description="Helical" evidence="7">
    <location>
        <begin position="123"/>
        <end position="145"/>
    </location>
</feature>
<evidence type="ECO:0000313" key="10">
    <source>
        <dbReference type="Proteomes" id="UP000319663"/>
    </source>
</evidence>
<comment type="similarity">
    <text evidence="5">Belongs to the SAT4 family.</text>
</comment>
<comment type="caution">
    <text evidence="9">The sequence shown here is derived from an EMBL/GenBank/DDBJ whole genome shotgun (WGS) entry which is preliminary data.</text>
</comment>
<dbReference type="Pfam" id="PF20684">
    <property type="entry name" value="Fung_rhodopsin"/>
    <property type="match status" value="1"/>
</dbReference>
<dbReference type="PANTHER" id="PTHR33048">
    <property type="entry name" value="PTH11-LIKE INTEGRAL MEMBRANE PROTEIN (AFU_ORTHOLOGUE AFUA_5G11245)"/>
    <property type="match status" value="1"/>
</dbReference>
<evidence type="ECO:0000256" key="5">
    <source>
        <dbReference type="ARBA" id="ARBA00038359"/>
    </source>
</evidence>
<keyword evidence="10" id="KW-1185">Reference proteome</keyword>
<dbReference type="Proteomes" id="UP000319663">
    <property type="component" value="Unassembled WGS sequence"/>
</dbReference>
<reference evidence="9 10" key="1">
    <citation type="submission" date="2019-06" db="EMBL/GenBank/DDBJ databases">
        <title>Wine fermentation using esterase from Monascus purpureus.</title>
        <authorList>
            <person name="Geng C."/>
            <person name="Zhang Y."/>
        </authorList>
    </citation>
    <scope>NUCLEOTIDE SEQUENCE [LARGE SCALE GENOMIC DNA]</scope>
    <source>
        <strain evidence="9">HQ1</strain>
    </source>
</reference>
<evidence type="ECO:0000259" key="8">
    <source>
        <dbReference type="Pfam" id="PF20684"/>
    </source>
</evidence>
<sequence>MAPDPRFNAGPQLLRGIWAEAGVAVLFVLLRVIAKLRLRQFKLDDIVMILALALIMTGSALVTVGIHDGFGRDLDTLPTHRWPALVMYYSLSTAFCIAGVSLARCAFILFLIPPLSLRRLYTVTFWAMLGLEIVMNAMNIVFIFLRCPKKGANYWLVEADCWSVLVQEKYSYFTGAFNTFVDLFLAVFPSVIFWTLRVKLKVKISITGLLALGLFVAVASLLKTLALRDLTHPSSKQTAQINIVRWSYIEGYLATIAASIPCIRSLIVSCVKKVMSRSVSDPFELSSPRKTTMEWSSGLSASRMRGSGHYRMHKQKSSGSTENILETGQVGCTRSRQADEDVAGAGVSMGIMKKVHVTVSAAEPTASDDGMTRWY</sequence>
<proteinExistence type="inferred from homology"/>
<dbReference type="STRING" id="5098.A0A507QSX3"/>
<feature type="compositionally biased region" description="Basic residues" evidence="6">
    <location>
        <begin position="306"/>
        <end position="316"/>
    </location>
</feature>
<accession>A0A507QSX3</accession>
<keyword evidence="3 7" id="KW-1133">Transmembrane helix</keyword>
<comment type="subcellular location">
    <subcellularLocation>
        <location evidence="1">Membrane</location>
        <topology evidence="1">Multi-pass membrane protein</topology>
    </subcellularLocation>
</comment>
<feature type="transmembrane region" description="Helical" evidence="7">
    <location>
        <begin position="86"/>
        <end position="111"/>
    </location>
</feature>
<protein>
    <recommendedName>
        <fullName evidence="8">Rhodopsin domain-containing protein</fullName>
    </recommendedName>
</protein>
<dbReference type="PANTHER" id="PTHR33048:SF155">
    <property type="entry name" value="INTEGRAL MEMBRANE PROTEIN"/>
    <property type="match status" value="1"/>
</dbReference>
<feature type="domain" description="Rhodopsin" evidence="8">
    <location>
        <begin position="30"/>
        <end position="267"/>
    </location>
</feature>
<feature type="transmembrane region" description="Helical" evidence="7">
    <location>
        <begin position="206"/>
        <end position="226"/>
    </location>
</feature>
<dbReference type="EMBL" id="VIFY01000073">
    <property type="protein sequence ID" value="TQB71882.1"/>
    <property type="molecule type" value="Genomic_DNA"/>
</dbReference>
<evidence type="ECO:0000256" key="4">
    <source>
        <dbReference type="ARBA" id="ARBA00023136"/>
    </source>
</evidence>
<evidence type="ECO:0000256" key="2">
    <source>
        <dbReference type="ARBA" id="ARBA00022692"/>
    </source>
</evidence>
<evidence type="ECO:0000256" key="3">
    <source>
        <dbReference type="ARBA" id="ARBA00022989"/>
    </source>
</evidence>
<keyword evidence="4 7" id="KW-0472">Membrane</keyword>
<dbReference type="InterPro" id="IPR049326">
    <property type="entry name" value="Rhodopsin_dom_fungi"/>
</dbReference>
<evidence type="ECO:0000256" key="6">
    <source>
        <dbReference type="SAM" id="MobiDB-lite"/>
    </source>
</evidence>
<feature type="transmembrane region" description="Helical" evidence="7">
    <location>
        <begin position="246"/>
        <end position="267"/>
    </location>
</feature>
<dbReference type="GO" id="GO:0016020">
    <property type="term" value="C:membrane"/>
    <property type="evidence" value="ECO:0007669"/>
    <property type="project" value="UniProtKB-SubCell"/>
</dbReference>
<feature type="region of interest" description="Disordered" evidence="6">
    <location>
        <begin position="304"/>
        <end position="323"/>
    </location>
</feature>
<feature type="transmembrane region" description="Helical" evidence="7">
    <location>
        <begin position="12"/>
        <end position="34"/>
    </location>
</feature>
<organism evidence="9 10">
    <name type="scientific">Monascus purpureus</name>
    <name type="common">Red mold</name>
    <name type="synonym">Monascus anka</name>
    <dbReference type="NCBI Taxonomy" id="5098"/>
    <lineage>
        <taxon>Eukaryota</taxon>
        <taxon>Fungi</taxon>
        <taxon>Dikarya</taxon>
        <taxon>Ascomycota</taxon>
        <taxon>Pezizomycotina</taxon>
        <taxon>Eurotiomycetes</taxon>
        <taxon>Eurotiomycetidae</taxon>
        <taxon>Eurotiales</taxon>
        <taxon>Aspergillaceae</taxon>
        <taxon>Monascus</taxon>
    </lineage>
</organism>
<evidence type="ECO:0000256" key="7">
    <source>
        <dbReference type="SAM" id="Phobius"/>
    </source>
</evidence>
<keyword evidence="2 7" id="KW-0812">Transmembrane</keyword>
<feature type="transmembrane region" description="Helical" evidence="7">
    <location>
        <begin position="172"/>
        <end position="194"/>
    </location>
</feature>
<evidence type="ECO:0000256" key="1">
    <source>
        <dbReference type="ARBA" id="ARBA00004141"/>
    </source>
</evidence>